<dbReference type="KEGG" id="nhl:Nhal_3251"/>
<evidence type="ECO:0000259" key="1">
    <source>
        <dbReference type="Pfam" id="PF06722"/>
    </source>
</evidence>
<dbReference type="PANTHER" id="PTHR21015:SF22">
    <property type="entry name" value="GLYCOSYLTRANSFERASE"/>
    <property type="match status" value="1"/>
</dbReference>
<accession>D5C052</accession>
<dbReference type="EMBL" id="CP001798">
    <property type="protein sequence ID" value="ADE16299.1"/>
    <property type="molecule type" value="Genomic_DNA"/>
</dbReference>
<dbReference type="RefSeq" id="WP_013034148.1">
    <property type="nucleotide sequence ID" value="NC_013960.1"/>
</dbReference>
<dbReference type="GO" id="GO:0016757">
    <property type="term" value="F:glycosyltransferase activity"/>
    <property type="evidence" value="ECO:0007669"/>
    <property type="project" value="UniProtKB-ARBA"/>
</dbReference>
<dbReference type="eggNOG" id="COG1819">
    <property type="taxonomic scope" value="Bacteria"/>
</dbReference>
<evidence type="ECO:0000313" key="2">
    <source>
        <dbReference type="EMBL" id="ADE16299.1"/>
    </source>
</evidence>
<dbReference type="Gene3D" id="3.40.50.2000">
    <property type="entry name" value="Glycogen Phosphorylase B"/>
    <property type="match status" value="2"/>
</dbReference>
<dbReference type="STRING" id="472759.Nhal_3251"/>
<dbReference type="PANTHER" id="PTHR21015">
    <property type="entry name" value="UDP-N-ACETYLGLUCOSAMINE--N-ACETYLMURAMYL-(PENTAPEPTIDE) PYROPHOSPHORYL-UNDECAPRENOL N-ACETYLGLUCOSAMINE TRANSFERASE 1"/>
    <property type="match status" value="1"/>
</dbReference>
<dbReference type="AlphaFoldDB" id="D5C052"/>
<sequence>MPYPSKRKRILFIGEAVTLAHVVRPVVLAQSLDPQRYSVTLACDTRYHRLFAEMPFELRSIRTIPSAQFLAALAKGNPVYDRDTLRSYVREDLEIIKEVKPDLVVGDFRISLAISTRLAGMPYFTITNAYWSPYSKLPFPLPEHPMTKVLGISLSQALFKLVRPLVFAYHTLPLNQVRREYGLPNLGYDLREIYTHADQTLYADIEGLVPTQQLPSHHHWLGPILWSPAVKFPDWWSRLPEDRPIVYVTFGSSGEGDVLPVVLQALRDLPVTVIAATAGRLVPTNPPANAWVTDFLPGTEAATRAGLVICNGGGPTTQQALAAGVPVIGIVSNMDQHLNMLCLEQVGAGIHLRAGKLNGQSLRTTSELLLNDKTYHERAKRIMEIIQNHYTRHVFAELVAAQF</sequence>
<dbReference type="Proteomes" id="UP000001844">
    <property type="component" value="Chromosome"/>
</dbReference>
<feature type="domain" description="Erythromycin biosynthesis protein CIII-like C-terminal" evidence="1">
    <location>
        <begin position="284"/>
        <end position="384"/>
    </location>
</feature>
<dbReference type="OrthoDB" id="6620093at2"/>
<proteinExistence type="predicted"/>
<organism evidence="2 3">
    <name type="scientific">Nitrosococcus halophilus (strain Nc4)</name>
    <dbReference type="NCBI Taxonomy" id="472759"/>
    <lineage>
        <taxon>Bacteria</taxon>
        <taxon>Pseudomonadati</taxon>
        <taxon>Pseudomonadota</taxon>
        <taxon>Gammaproteobacteria</taxon>
        <taxon>Chromatiales</taxon>
        <taxon>Chromatiaceae</taxon>
        <taxon>Nitrosococcus</taxon>
    </lineage>
</organism>
<name>D5C052_NITHN</name>
<protein>
    <submittedName>
        <fullName evidence="2">Glycosyl transferase</fullName>
    </submittedName>
</protein>
<dbReference type="HOGENOM" id="CLU_692271_0_0_6"/>
<reference evidence="3" key="1">
    <citation type="submission" date="2010-04" db="EMBL/GenBank/DDBJ databases">
        <title>Complete genome sequence of Nitrosococcus halophilus Nc4, a salt-adapted, aerobic obligate ammonia-oxidizing sulfur purple bacterium.</title>
        <authorList>
            <consortium name="US DOE Joint Genome Institute"/>
            <person name="Campbell M.A."/>
            <person name="Malfatti S.A."/>
            <person name="Chain P.S.G."/>
            <person name="Heidelberg J.F."/>
            <person name="Ward B.B."/>
            <person name="Klotz M.G."/>
        </authorList>
    </citation>
    <scope>NUCLEOTIDE SEQUENCE [LARGE SCALE GENOMIC DNA]</scope>
    <source>
        <strain evidence="3">Nc4</strain>
    </source>
</reference>
<keyword evidence="2" id="KW-0808">Transferase</keyword>
<dbReference type="CAZy" id="GT1">
    <property type="family name" value="Glycosyltransferase Family 1"/>
</dbReference>
<keyword evidence="3" id="KW-1185">Reference proteome</keyword>
<dbReference type="InterPro" id="IPR010610">
    <property type="entry name" value="EryCIII-like_C"/>
</dbReference>
<dbReference type="Pfam" id="PF06722">
    <property type="entry name" value="EryCIII-like_C"/>
    <property type="match status" value="1"/>
</dbReference>
<evidence type="ECO:0000313" key="3">
    <source>
        <dbReference type="Proteomes" id="UP000001844"/>
    </source>
</evidence>
<dbReference type="SUPFAM" id="SSF53756">
    <property type="entry name" value="UDP-Glycosyltransferase/glycogen phosphorylase"/>
    <property type="match status" value="1"/>
</dbReference>
<gene>
    <name evidence="2" type="ordered locus">Nhal_3251</name>
</gene>